<feature type="region of interest" description="Disordered" evidence="2">
    <location>
        <begin position="1"/>
        <end position="47"/>
    </location>
</feature>
<feature type="transmembrane region" description="Helical" evidence="3">
    <location>
        <begin position="359"/>
        <end position="380"/>
    </location>
</feature>
<evidence type="ECO:0000256" key="1">
    <source>
        <dbReference type="SAM" id="Coils"/>
    </source>
</evidence>
<dbReference type="EMBL" id="ML004915">
    <property type="protein sequence ID" value="RKP21994.1"/>
    <property type="molecule type" value="Genomic_DNA"/>
</dbReference>
<keyword evidence="3" id="KW-0472">Membrane</keyword>
<keyword evidence="3" id="KW-0812">Transmembrane</keyword>
<evidence type="ECO:0000313" key="5">
    <source>
        <dbReference type="Proteomes" id="UP000281549"/>
    </source>
</evidence>
<feature type="transmembrane region" description="Helical" evidence="3">
    <location>
        <begin position="445"/>
        <end position="467"/>
    </location>
</feature>
<feature type="transmembrane region" description="Helical" evidence="3">
    <location>
        <begin position="415"/>
        <end position="433"/>
    </location>
</feature>
<accession>A0A4P9YQN3</accession>
<sequence length="495" mass="58306">MESDSIPKSLVSPRKKYTSNSSLQTKTIKFSAPETFDDSTDSDHQETDEECAFDIIKSKQIEKTKEIKSHISLIKEVALKSKEKAEVFTNLHRINPEERENHSSVELKKKDNFNNFFDQFRDMSLAVKDLKNKFLDEKRRENLQREKEIQERKRIEDEKKRLEELSRQEEARIKLEKDRVEKELLMKEQEQEQERQQKIMLENKLKQEKMERIKMERNFFISESSIDLAIELGIDAKNLSRNELADVIRRHLEDGDLNKENRPIETPRVKKRGAAFKVIDNLLDHSEESNRRKEEDGLDKEIFESPANVFQEEPNFVQDEKDEQKCAELCEKSKPEIVIRKKRNWNPLKMVANQIDASSVMFAIILSEFLSLIAGFRTAFLPLELEPFTLSWFQTIMESFIATARDASSLFSRTFNLWLVWLIVVPYLASIILNMESKTRFLSPMIFHVTRFLVVFLSSEFSMKLFFNVIPFRFFQASCAVGLVFSVYELLLIRQ</sequence>
<evidence type="ECO:0000256" key="2">
    <source>
        <dbReference type="SAM" id="MobiDB-lite"/>
    </source>
</evidence>
<keyword evidence="1" id="KW-0175">Coiled coil</keyword>
<name>A0A4P9YQN3_ROZAC</name>
<keyword evidence="3" id="KW-1133">Transmembrane helix</keyword>
<organism evidence="4 5">
    <name type="scientific">Rozella allomycis (strain CSF55)</name>
    <dbReference type="NCBI Taxonomy" id="988480"/>
    <lineage>
        <taxon>Eukaryota</taxon>
        <taxon>Fungi</taxon>
        <taxon>Fungi incertae sedis</taxon>
        <taxon>Cryptomycota</taxon>
        <taxon>Cryptomycota incertae sedis</taxon>
        <taxon>Rozella</taxon>
    </lineage>
</organism>
<reference evidence="5" key="1">
    <citation type="journal article" date="2018" name="Nat. Microbiol.">
        <title>Leveraging single-cell genomics to expand the fungal tree of life.</title>
        <authorList>
            <person name="Ahrendt S.R."/>
            <person name="Quandt C.A."/>
            <person name="Ciobanu D."/>
            <person name="Clum A."/>
            <person name="Salamov A."/>
            <person name="Andreopoulos B."/>
            <person name="Cheng J.F."/>
            <person name="Woyke T."/>
            <person name="Pelin A."/>
            <person name="Henrissat B."/>
            <person name="Reynolds N.K."/>
            <person name="Benny G.L."/>
            <person name="Smith M.E."/>
            <person name="James T.Y."/>
            <person name="Grigoriev I.V."/>
        </authorList>
    </citation>
    <scope>NUCLEOTIDE SEQUENCE [LARGE SCALE GENOMIC DNA]</scope>
    <source>
        <strain evidence="5">CSF55</strain>
    </source>
</reference>
<protein>
    <submittedName>
        <fullName evidence="4">Uncharacterized protein</fullName>
    </submittedName>
</protein>
<feature type="compositionally biased region" description="Acidic residues" evidence="2">
    <location>
        <begin position="35"/>
        <end position="47"/>
    </location>
</feature>
<feature type="compositionally biased region" description="Polar residues" evidence="2">
    <location>
        <begin position="18"/>
        <end position="28"/>
    </location>
</feature>
<dbReference type="Proteomes" id="UP000281549">
    <property type="component" value="Unassembled WGS sequence"/>
</dbReference>
<feature type="transmembrane region" description="Helical" evidence="3">
    <location>
        <begin position="473"/>
        <end position="493"/>
    </location>
</feature>
<proteinExistence type="predicted"/>
<gene>
    <name evidence="4" type="ORF">ROZALSC1DRAFT_20044</name>
</gene>
<feature type="coiled-coil region" evidence="1">
    <location>
        <begin position="138"/>
        <end position="218"/>
    </location>
</feature>
<dbReference type="AlphaFoldDB" id="A0A4P9YQN3"/>
<evidence type="ECO:0000313" key="4">
    <source>
        <dbReference type="EMBL" id="RKP21994.1"/>
    </source>
</evidence>
<evidence type="ECO:0000256" key="3">
    <source>
        <dbReference type="SAM" id="Phobius"/>
    </source>
</evidence>